<keyword evidence="1" id="KW-0472">Membrane</keyword>
<feature type="non-terminal residue" evidence="2">
    <location>
        <position position="138"/>
    </location>
</feature>
<protein>
    <submittedName>
        <fullName evidence="2">Uncharacterized protein</fullName>
    </submittedName>
</protein>
<sequence length="138" mass="15863">MQLDDDHIPWKKVIYTGLVLFLISASIPIAERFIPNRYQNYNTQVVLSTLDEQDLLLSSEINSSTVEEFLQHKNAVALIGRGLYPRFYNSGEGHPDPSWSSYKHREYDRLGFILLGSERQSVLFRTQNPPAYFPNAAD</sequence>
<organism evidence="2">
    <name type="scientific">marine sediment metagenome</name>
    <dbReference type="NCBI Taxonomy" id="412755"/>
    <lineage>
        <taxon>unclassified sequences</taxon>
        <taxon>metagenomes</taxon>
        <taxon>ecological metagenomes</taxon>
    </lineage>
</organism>
<evidence type="ECO:0000313" key="2">
    <source>
        <dbReference type="EMBL" id="GAH74157.1"/>
    </source>
</evidence>
<feature type="transmembrane region" description="Helical" evidence="1">
    <location>
        <begin position="12"/>
        <end position="30"/>
    </location>
</feature>
<evidence type="ECO:0000256" key="1">
    <source>
        <dbReference type="SAM" id="Phobius"/>
    </source>
</evidence>
<dbReference type="AlphaFoldDB" id="X1HXF9"/>
<accession>X1HXF9</accession>
<proteinExistence type="predicted"/>
<keyword evidence="1" id="KW-1133">Transmembrane helix</keyword>
<keyword evidence="1" id="KW-0812">Transmembrane</keyword>
<reference evidence="2" key="1">
    <citation type="journal article" date="2014" name="Front. Microbiol.">
        <title>High frequency of phylogenetically diverse reductive dehalogenase-homologous genes in deep subseafloor sedimentary metagenomes.</title>
        <authorList>
            <person name="Kawai M."/>
            <person name="Futagami T."/>
            <person name="Toyoda A."/>
            <person name="Takaki Y."/>
            <person name="Nishi S."/>
            <person name="Hori S."/>
            <person name="Arai W."/>
            <person name="Tsubouchi T."/>
            <person name="Morono Y."/>
            <person name="Uchiyama I."/>
            <person name="Ito T."/>
            <person name="Fujiyama A."/>
            <person name="Inagaki F."/>
            <person name="Takami H."/>
        </authorList>
    </citation>
    <scope>NUCLEOTIDE SEQUENCE</scope>
    <source>
        <strain evidence="2">Expedition CK06-06</strain>
    </source>
</reference>
<gene>
    <name evidence="2" type="ORF">S03H2_41979</name>
</gene>
<name>X1HXF9_9ZZZZ</name>
<comment type="caution">
    <text evidence="2">The sequence shown here is derived from an EMBL/GenBank/DDBJ whole genome shotgun (WGS) entry which is preliminary data.</text>
</comment>
<dbReference type="EMBL" id="BARU01026107">
    <property type="protein sequence ID" value="GAH74157.1"/>
    <property type="molecule type" value="Genomic_DNA"/>
</dbReference>